<keyword evidence="1" id="KW-1133">Transmembrane helix</keyword>
<reference evidence="3" key="1">
    <citation type="journal article" date="2019" name="Int. J. Syst. Evol. Microbiol.">
        <title>The Global Catalogue of Microorganisms (GCM) 10K type strain sequencing project: providing services to taxonomists for standard genome sequencing and annotation.</title>
        <authorList>
            <consortium name="The Broad Institute Genomics Platform"/>
            <consortium name="The Broad Institute Genome Sequencing Center for Infectious Disease"/>
            <person name="Wu L."/>
            <person name="Ma J."/>
        </authorList>
    </citation>
    <scope>NUCLEOTIDE SEQUENCE [LARGE SCALE GENOMIC DNA]</scope>
    <source>
        <strain evidence="3">KCTC 42083</strain>
    </source>
</reference>
<keyword evidence="1" id="KW-0812">Transmembrane</keyword>
<dbReference type="EMBL" id="BMZN01000001">
    <property type="protein sequence ID" value="GHC35175.1"/>
    <property type="molecule type" value="Genomic_DNA"/>
</dbReference>
<dbReference type="Proteomes" id="UP000608923">
    <property type="component" value="Unassembled WGS sequence"/>
</dbReference>
<keyword evidence="3" id="KW-1185">Reference proteome</keyword>
<evidence type="ECO:0000256" key="1">
    <source>
        <dbReference type="SAM" id="Phobius"/>
    </source>
</evidence>
<proteinExistence type="predicted"/>
<keyword evidence="1" id="KW-0472">Membrane</keyword>
<dbReference type="AlphaFoldDB" id="A0A8H9IE93"/>
<gene>
    <name evidence="2" type="ORF">GCM10010096_00080</name>
</gene>
<protein>
    <submittedName>
        <fullName evidence="2">Uncharacterized protein</fullName>
    </submittedName>
</protein>
<sequence>MSLYKKAWLFVLFSVAVLAALLFGMPLLDRVLGTFSFLVFGLYILGQGLLAMVFFSCPQCDLSPFMGSKGLFTSYSIFPRKKCGHCGHDHTQADVAET</sequence>
<evidence type="ECO:0000313" key="3">
    <source>
        <dbReference type="Proteomes" id="UP000608923"/>
    </source>
</evidence>
<evidence type="ECO:0000313" key="2">
    <source>
        <dbReference type="EMBL" id="GHC35175.1"/>
    </source>
</evidence>
<feature type="transmembrane region" description="Helical" evidence="1">
    <location>
        <begin position="34"/>
        <end position="57"/>
    </location>
</feature>
<feature type="transmembrane region" description="Helical" evidence="1">
    <location>
        <begin position="7"/>
        <end position="28"/>
    </location>
</feature>
<comment type="caution">
    <text evidence="2">The sequence shown here is derived from an EMBL/GenBank/DDBJ whole genome shotgun (WGS) entry which is preliminary data.</text>
</comment>
<dbReference type="RefSeq" id="WP_189390461.1">
    <property type="nucleotide sequence ID" value="NZ_BMZN01000001.1"/>
</dbReference>
<name>A0A8H9IE93_9BURK</name>
<accession>A0A8H9IE93</accession>
<organism evidence="2 3">
    <name type="scientific">Alcaligenes pakistanensis</name>
    <dbReference type="NCBI Taxonomy" id="1482717"/>
    <lineage>
        <taxon>Bacteria</taxon>
        <taxon>Pseudomonadati</taxon>
        <taxon>Pseudomonadota</taxon>
        <taxon>Betaproteobacteria</taxon>
        <taxon>Burkholderiales</taxon>
        <taxon>Alcaligenaceae</taxon>
        <taxon>Alcaligenes</taxon>
    </lineage>
</organism>